<dbReference type="EMBL" id="KZ347967">
    <property type="protein sequence ID" value="PIO66881.1"/>
    <property type="molecule type" value="Genomic_DNA"/>
</dbReference>
<proteinExistence type="predicted"/>
<evidence type="ECO:0000313" key="1">
    <source>
        <dbReference type="EMBL" id="PIO66881.1"/>
    </source>
</evidence>
<organism evidence="1 2">
    <name type="scientific">Teladorsagia circumcincta</name>
    <name type="common">Brown stomach worm</name>
    <name type="synonym">Ostertagia circumcincta</name>
    <dbReference type="NCBI Taxonomy" id="45464"/>
    <lineage>
        <taxon>Eukaryota</taxon>
        <taxon>Metazoa</taxon>
        <taxon>Ecdysozoa</taxon>
        <taxon>Nematoda</taxon>
        <taxon>Chromadorea</taxon>
        <taxon>Rhabditida</taxon>
        <taxon>Rhabditina</taxon>
        <taxon>Rhabditomorpha</taxon>
        <taxon>Strongyloidea</taxon>
        <taxon>Trichostrongylidae</taxon>
        <taxon>Teladorsagia</taxon>
    </lineage>
</organism>
<name>A0A2G9U9F6_TELCI</name>
<sequence>ELHQNTVPVVHVHRVARRQALQDQSLAARRVIEDVEELGDVNGLHRHLRILK</sequence>
<accession>A0A2G9U9F6</accession>
<gene>
    <name evidence="1" type="ORF">TELCIR_11386</name>
</gene>
<evidence type="ECO:0000313" key="2">
    <source>
        <dbReference type="Proteomes" id="UP000230423"/>
    </source>
</evidence>
<reference evidence="1 2" key="1">
    <citation type="submission" date="2015-09" db="EMBL/GenBank/DDBJ databases">
        <title>Draft genome of the parasitic nematode Teladorsagia circumcincta isolate WARC Sus (inbred).</title>
        <authorList>
            <person name="Mitreva M."/>
        </authorList>
    </citation>
    <scope>NUCLEOTIDE SEQUENCE [LARGE SCALE GENOMIC DNA]</scope>
    <source>
        <strain evidence="1 2">S</strain>
    </source>
</reference>
<keyword evidence="2" id="KW-1185">Reference proteome</keyword>
<dbReference type="AlphaFoldDB" id="A0A2G9U9F6"/>
<protein>
    <submittedName>
        <fullName evidence="1">Uncharacterized protein</fullName>
    </submittedName>
</protein>
<feature type="non-terminal residue" evidence="1">
    <location>
        <position position="1"/>
    </location>
</feature>
<dbReference type="Proteomes" id="UP000230423">
    <property type="component" value="Unassembled WGS sequence"/>
</dbReference>